<name>G4QAR4_TAYAM</name>
<comment type="similarity">
    <text evidence="2 6">Belongs to the dTDP-4-dehydrorhamnose reductase family.</text>
</comment>
<organism evidence="8 9">
    <name type="scientific">Taylorella asinigenitalis (strain MCE3)</name>
    <dbReference type="NCBI Taxonomy" id="1008459"/>
    <lineage>
        <taxon>Bacteria</taxon>
        <taxon>Pseudomonadati</taxon>
        <taxon>Pseudomonadota</taxon>
        <taxon>Betaproteobacteria</taxon>
        <taxon>Burkholderiales</taxon>
        <taxon>Alcaligenaceae</taxon>
        <taxon>Taylorella</taxon>
    </lineage>
</organism>
<comment type="pathway">
    <text evidence="1 6">Carbohydrate biosynthesis; dTDP-L-rhamnose biosynthesis.</text>
</comment>
<evidence type="ECO:0000256" key="4">
    <source>
        <dbReference type="ARBA" id="ARBA00017099"/>
    </source>
</evidence>
<comment type="function">
    <text evidence="6">Catalyzes the reduction of dTDP-6-deoxy-L-lyxo-4-hexulose to yield dTDP-L-rhamnose.</text>
</comment>
<dbReference type="GO" id="GO:0019305">
    <property type="term" value="P:dTDP-rhamnose biosynthetic process"/>
    <property type="evidence" value="ECO:0007669"/>
    <property type="project" value="UniProtKB-UniPathway"/>
</dbReference>
<evidence type="ECO:0000256" key="2">
    <source>
        <dbReference type="ARBA" id="ARBA00010944"/>
    </source>
</evidence>
<evidence type="ECO:0000256" key="1">
    <source>
        <dbReference type="ARBA" id="ARBA00004781"/>
    </source>
</evidence>
<evidence type="ECO:0000256" key="5">
    <source>
        <dbReference type="ARBA" id="ARBA00048200"/>
    </source>
</evidence>
<dbReference type="EC" id="1.1.1.133" evidence="3 6"/>
<dbReference type="PANTHER" id="PTHR10491">
    <property type="entry name" value="DTDP-4-DEHYDRORHAMNOSE REDUCTASE"/>
    <property type="match status" value="1"/>
</dbReference>
<gene>
    <name evidence="8" type="ordered locus">TASI_0600</name>
</gene>
<dbReference type="GO" id="GO:0008831">
    <property type="term" value="F:dTDP-4-dehydrorhamnose reductase activity"/>
    <property type="evidence" value="ECO:0007669"/>
    <property type="project" value="UniProtKB-EC"/>
</dbReference>
<dbReference type="PANTHER" id="PTHR10491:SF4">
    <property type="entry name" value="METHIONINE ADENOSYLTRANSFERASE 2 SUBUNIT BETA"/>
    <property type="match status" value="1"/>
</dbReference>
<reference key="1">
    <citation type="submission" date="2011-09" db="EMBL/GenBank/DDBJ databases">
        <title>Genomic characterization of the Taylorella genus.</title>
        <authorList>
            <person name="Hebert L."/>
            <person name="Moumen B."/>
            <person name="Pons N."/>
            <person name="Duquesne F."/>
            <person name="Breuil M.-F."/>
            <person name="Goux D."/>
            <person name="Batto J.-M."/>
            <person name="Renault P."/>
            <person name="Laugier C."/>
            <person name="Petry S."/>
        </authorList>
    </citation>
    <scope>NUCLEOTIDE SEQUENCE</scope>
    <source>
        <strain>MCE3</strain>
    </source>
</reference>
<dbReference type="Gene3D" id="3.40.50.720">
    <property type="entry name" value="NAD(P)-binding Rossmann-like Domain"/>
    <property type="match status" value="1"/>
</dbReference>
<evidence type="ECO:0000256" key="3">
    <source>
        <dbReference type="ARBA" id="ARBA00012929"/>
    </source>
</evidence>
<sequence length="311" mass="35810">MAAALKAPPYKFAVIVGDSGQLGLTFKYSRHIYSICTRYEFFPSSSLDAHENFRALKRFLDAYKPDLVINTIAYTSVDEAENNKEVSYVINAVLPRTLALWCFYNKAAIVHFSTDYVYDGTSKEPYPETTLPCPINQYGLDKLTGELYIMKETPDFYIFRTSALYSPFRVNFVKKIFSKLTNPKKQGPYRFNVVRDQFTVPTSSEFLLEYMFKIISKKALGVFHVVPSGYSSWYEFALMIRSEGIKWSNLSPRAPLISPTKTRKDHKGANRPEFSVLDNSKMAKLLRTTIPEWDEVFRDCSDELLSVLRDR</sequence>
<dbReference type="Proteomes" id="UP000009284">
    <property type="component" value="Chromosome"/>
</dbReference>
<dbReference type="GO" id="GO:0005829">
    <property type="term" value="C:cytosol"/>
    <property type="evidence" value="ECO:0007669"/>
    <property type="project" value="TreeGrafter"/>
</dbReference>
<dbReference type="KEGG" id="tas:TASI_0600"/>
<dbReference type="SUPFAM" id="SSF51735">
    <property type="entry name" value="NAD(P)-binding Rossmann-fold domains"/>
    <property type="match status" value="1"/>
</dbReference>
<dbReference type="InterPro" id="IPR005913">
    <property type="entry name" value="dTDP_dehydrorham_reduct"/>
</dbReference>
<accession>G4QAR4</accession>
<dbReference type="HOGENOM" id="CLU_045518_1_0_4"/>
<dbReference type="AlphaFoldDB" id="G4QAR4"/>
<keyword evidence="6 8" id="KW-0560">Oxidoreductase</keyword>
<dbReference type="Pfam" id="PF04321">
    <property type="entry name" value="RmlD_sub_bind"/>
    <property type="match status" value="1"/>
</dbReference>
<protein>
    <recommendedName>
        <fullName evidence="4 6">dTDP-4-dehydrorhamnose reductase</fullName>
        <ecNumber evidence="3 6">1.1.1.133</ecNumber>
    </recommendedName>
</protein>
<keyword evidence="9" id="KW-1185">Reference proteome</keyword>
<reference evidence="8 9" key="2">
    <citation type="journal article" date="2012" name="PLoS ONE">
        <title>Genomic characterization of the taylorella genus.</title>
        <authorList>
            <person name="Hebert L."/>
            <person name="Moumen B."/>
            <person name="Pons N."/>
            <person name="Duquesne F."/>
            <person name="Breuil M.F."/>
            <person name="Goux D."/>
            <person name="Batto J.M."/>
            <person name="Laugier C."/>
            <person name="Renault P."/>
            <person name="Petry S."/>
        </authorList>
    </citation>
    <scope>NUCLEOTIDE SEQUENCE [LARGE SCALE GENOMIC DNA]</scope>
    <source>
        <strain evidence="8 9">MCE3</strain>
    </source>
</reference>
<evidence type="ECO:0000313" key="8">
    <source>
        <dbReference type="EMBL" id="AEP36374.1"/>
    </source>
</evidence>
<proteinExistence type="inferred from homology"/>
<feature type="domain" description="RmlD-like substrate binding" evidence="7">
    <location>
        <begin position="15"/>
        <end position="304"/>
    </location>
</feature>
<evidence type="ECO:0000256" key="6">
    <source>
        <dbReference type="RuleBase" id="RU364082"/>
    </source>
</evidence>
<dbReference type="EMBL" id="CP003059">
    <property type="protein sequence ID" value="AEP36374.1"/>
    <property type="molecule type" value="Genomic_DNA"/>
</dbReference>
<evidence type="ECO:0000313" key="9">
    <source>
        <dbReference type="Proteomes" id="UP000009284"/>
    </source>
</evidence>
<dbReference type="RefSeq" id="WP_014111271.1">
    <property type="nucleotide sequence ID" value="NC_016043.1"/>
</dbReference>
<dbReference type="InterPro" id="IPR036291">
    <property type="entry name" value="NAD(P)-bd_dom_sf"/>
</dbReference>
<dbReference type="Gene3D" id="3.90.25.10">
    <property type="entry name" value="UDP-galactose 4-epimerase, domain 1"/>
    <property type="match status" value="1"/>
</dbReference>
<keyword evidence="6" id="KW-0521">NADP</keyword>
<evidence type="ECO:0000259" key="7">
    <source>
        <dbReference type="Pfam" id="PF04321"/>
    </source>
</evidence>
<comment type="catalytic activity">
    <reaction evidence="5 6">
        <text>dTDP-beta-L-rhamnose + NADP(+) = dTDP-4-dehydro-beta-L-rhamnose + NADPH + H(+)</text>
        <dbReference type="Rhea" id="RHEA:21796"/>
        <dbReference type="ChEBI" id="CHEBI:15378"/>
        <dbReference type="ChEBI" id="CHEBI:57510"/>
        <dbReference type="ChEBI" id="CHEBI:57783"/>
        <dbReference type="ChEBI" id="CHEBI:58349"/>
        <dbReference type="ChEBI" id="CHEBI:62830"/>
        <dbReference type="EC" id="1.1.1.133"/>
    </reaction>
</comment>
<dbReference type="STRING" id="1008459.TASI_0600"/>
<dbReference type="eggNOG" id="COG1091">
    <property type="taxonomic scope" value="Bacteria"/>
</dbReference>
<dbReference type="InterPro" id="IPR029903">
    <property type="entry name" value="RmlD-like-bd"/>
</dbReference>
<comment type="cofactor">
    <cofactor evidence="6">
        <name>Mg(2+)</name>
        <dbReference type="ChEBI" id="CHEBI:18420"/>
    </cofactor>
    <text evidence="6">Binds 1 Mg(2+) ion per monomer.</text>
</comment>
<dbReference type="CDD" id="cd05254">
    <property type="entry name" value="dTDP_HR_like_SDR_e"/>
    <property type="match status" value="1"/>
</dbReference>
<dbReference type="UniPathway" id="UPA00124"/>